<dbReference type="Pfam" id="PF01302">
    <property type="entry name" value="CAP_GLY"/>
    <property type="match status" value="1"/>
</dbReference>
<organism evidence="4 5">
    <name type="scientific">Plasmodium gallinaceum</name>
    <dbReference type="NCBI Taxonomy" id="5849"/>
    <lineage>
        <taxon>Eukaryota</taxon>
        <taxon>Sar</taxon>
        <taxon>Alveolata</taxon>
        <taxon>Apicomplexa</taxon>
        <taxon>Aconoidasida</taxon>
        <taxon>Haemosporida</taxon>
        <taxon>Plasmodiidae</taxon>
        <taxon>Plasmodium</taxon>
        <taxon>Plasmodium (Haemamoeba)</taxon>
    </lineage>
</organism>
<dbReference type="Pfam" id="PF14560">
    <property type="entry name" value="Ubiquitin_2"/>
    <property type="match status" value="1"/>
</dbReference>
<dbReference type="GO" id="GO:0007021">
    <property type="term" value="P:tubulin complex assembly"/>
    <property type="evidence" value="ECO:0007669"/>
    <property type="project" value="InterPro"/>
</dbReference>
<dbReference type="OMA" id="DQYEQRT"/>
<dbReference type="AlphaFoldDB" id="A0A1J1GVP3"/>
<accession>A0A1J1GVP3</accession>
<dbReference type="Proteomes" id="UP000220797">
    <property type="component" value="Unassembled WGS sequence"/>
</dbReference>
<evidence type="ECO:0000313" key="4">
    <source>
        <dbReference type="EMBL" id="CRG96616.1"/>
    </source>
</evidence>
<dbReference type="CDD" id="cd01789">
    <property type="entry name" value="Ubl_TBCB"/>
    <property type="match status" value="1"/>
</dbReference>
<proteinExistence type="inferred from homology"/>
<dbReference type="RefSeq" id="XP_028529420.1">
    <property type="nucleotide sequence ID" value="XM_028672915.1"/>
</dbReference>
<gene>
    <name evidence="4" type="ORF">PGAL8A_00419600</name>
</gene>
<keyword evidence="1" id="KW-0143">Chaperone</keyword>
<dbReference type="VEuPathDB" id="PlasmoDB:PGAL8A_00419600"/>
<dbReference type="PANTHER" id="PTHR18916">
    <property type="entry name" value="DYNACTIN 1-RELATED MICROTUBULE-BINDING"/>
    <property type="match status" value="1"/>
</dbReference>
<name>A0A1J1GVP3_PLAGA</name>
<feature type="domain" description="CAP-Gly" evidence="3">
    <location>
        <begin position="182"/>
        <end position="225"/>
    </location>
</feature>
<dbReference type="PROSITE" id="PS50245">
    <property type="entry name" value="CAP_GLY_2"/>
    <property type="match status" value="1"/>
</dbReference>
<dbReference type="InterPro" id="IPR036859">
    <property type="entry name" value="CAP-Gly_dom_sf"/>
</dbReference>
<evidence type="ECO:0000256" key="1">
    <source>
        <dbReference type="ARBA" id="ARBA00023186"/>
    </source>
</evidence>
<dbReference type="Gene3D" id="2.30.30.190">
    <property type="entry name" value="CAP Gly-rich-like domain"/>
    <property type="match status" value="1"/>
</dbReference>
<sequence>MNNYIKVDLIHNLYKNKKWTEIKLNKFDKIENIKQKIYTHTGTPCDNMNLYAYDELNVEQTQVFLNNDKLCLNDYNVKDNYTIYIQEKSKTFTNDLYNIDDEENLEKLKHLKYKIKEEDYNKRPDNVRTFLRKLREKKKEENIKLNDNEQNTYNAYDEELYKIGGRCRVKMGDRRGILKYVGNLKNNSEIFVGVDLDEPLGNSDGFYHNQLLFECKGNKYGYIGNINSIEMGDFPPFDIMNLEEF</sequence>
<dbReference type="EMBL" id="CVMV01000070">
    <property type="protein sequence ID" value="CRG96616.1"/>
    <property type="molecule type" value="Genomic_DNA"/>
</dbReference>
<comment type="similarity">
    <text evidence="2">Belongs to the TBCB family.</text>
</comment>
<comment type="caution">
    <text evidence="4">The sequence shown here is derived from an EMBL/GenBank/DDBJ whole genome shotgun (WGS) entry which is preliminary data.</text>
</comment>
<dbReference type="SUPFAM" id="SSF74924">
    <property type="entry name" value="Cap-Gly domain"/>
    <property type="match status" value="1"/>
</dbReference>
<dbReference type="InterPro" id="IPR029071">
    <property type="entry name" value="Ubiquitin-like_domsf"/>
</dbReference>
<dbReference type="GO" id="GO:0007023">
    <property type="term" value="P:post-chaperonin tubulin folding pathway"/>
    <property type="evidence" value="ECO:0007669"/>
    <property type="project" value="InterPro"/>
</dbReference>
<reference evidence="4" key="1">
    <citation type="submission" date="2015-04" db="EMBL/GenBank/DDBJ databases">
        <authorList>
            <consortium name="Pathogen Informatics"/>
        </authorList>
    </citation>
    <scope>NUCLEOTIDE SEQUENCE [LARGE SCALE GENOMIC DNA]</scope>
    <source>
        <strain evidence="4">8A</strain>
    </source>
</reference>
<evidence type="ECO:0000256" key="2">
    <source>
        <dbReference type="ARBA" id="ARBA00025779"/>
    </source>
</evidence>
<protein>
    <submittedName>
        <fullName evidence="4">Tubulin-specific chaperone, putative</fullName>
    </submittedName>
</protein>
<dbReference type="GeneID" id="39732728"/>
<evidence type="ECO:0000259" key="3">
    <source>
        <dbReference type="PROSITE" id="PS50245"/>
    </source>
</evidence>
<keyword evidence="5" id="KW-1185">Reference proteome</keyword>
<dbReference type="InterPro" id="IPR000938">
    <property type="entry name" value="CAP-Gly_domain"/>
</dbReference>
<dbReference type="InterPro" id="IPR045172">
    <property type="entry name" value="TBCB_Ubl"/>
</dbReference>
<dbReference type="GO" id="GO:0043014">
    <property type="term" value="F:alpha-tubulin binding"/>
    <property type="evidence" value="ECO:0007669"/>
    <property type="project" value="InterPro"/>
</dbReference>
<dbReference type="SUPFAM" id="SSF54236">
    <property type="entry name" value="Ubiquitin-like"/>
    <property type="match status" value="1"/>
</dbReference>
<dbReference type="OrthoDB" id="2130750at2759"/>
<dbReference type="Gene3D" id="3.10.20.90">
    <property type="entry name" value="Phosphatidylinositol 3-kinase Catalytic Subunit, Chain A, domain 1"/>
    <property type="match status" value="1"/>
</dbReference>
<evidence type="ECO:0000313" key="5">
    <source>
        <dbReference type="Proteomes" id="UP000220797"/>
    </source>
</evidence>
<dbReference type="SMART" id="SM01052">
    <property type="entry name" value="CAP_GLY"/>
    <property type="match status" value="1"/>
</dbReference>
<dbReference type="InterPro" id="IPR000626">
    <property type="entry name" value="Ubiquitin-like_dom"/>
</dbReference>